<keyword evidence="10" id="KW-1185">Reference proteome</keyword>
<feature type="compositionally biased region" description="Pro residues" evidence="8">
    <location>
        <begin position="136"/>
        <end position="151"/>
    </location>
</feature>
<proteinExistence type="predicted"/>
<sequence length="151" mass="17464">MGRPPPRFSEVSPSNRRENMEYRDEKANVWISVEDSMILQSSMMALSLMQVTLFRYFLLSVKSNEKNFLSTSFQQELGGITTAMDRQKLLLQELTSNVKDMLRNTEIAVRSFMILSSRFQHPNKPPPQHHHKLPEPRQPPPPPQPNLQPPP</sequence>
<comment type="subcellular location">
    <subcellularLocation>
        <location evidence="1">Nucleus</location>
        <location evidence="1">Nuclear pore complex</location>
    </subcellularLocation>
</comment>
<keyword evidence="3" id="KW-0509">mRNA transport</keyword>
<dbReference type="AlphaFoldDB" id="A0AAU9M425"/>
<dbReference type="EMBL" id="CAKMRJ010001112">
    <property type="protein sequence ID" value="CAH1420824.1"/>
    <property type="molecule type" value="Genomic_DNA"/>
</dbReference>
<dbReference type="GO" id="GO:0015031">
    <property type="term" value="P:protein transport"/>
    <property type="evidence" value="ECO:0007669"/>
    <property type="project" value="UniProtKB-KW"/>
</dbReference>
<name>A0AAU9M425_9ASTR</name>
<reference evidence="9 10" key="1">
    <citation type="submission" date="2022-01" db="EMBL/GenBank/DDBJ databases">
        <authorList>
            <person name="Xiong W."/>
            <person name="Schranz E."/>
        </authorList>
    </citation>
    <scope>NUCLEOTIDE SEQUENCE [LARGE SCALE GENOMIC DNA]</scope>
</reference>
<dbReference type="GO" id="GO:0051028">
    <property type="term" value="P:mRNA transport"/>
    <property type="evidence" value="ECO:0007669"/>
    <property type="project" value="UniProtKB-KW"/>
</dbReference>
<keyword evidence="6" id="KW-0906">Nuclear pore complex</keyword>
<dbReference type="PANTHER" id="PTHR13437">
    <property type="entry name" value="NUCLEOPORIN P58/P45 NUCLEOPORIN-LIKE PROTEIN 1"/>
    <property type="match status" value="1"/>
</dbReference>
<comment type="caution">
    <text evidence="9">The sequence shown here is derived from an EMBL/GenBank/DDBJ whole genome shotgun (WGS) entry which is preliminary data.</text>
</comment>
<evidence type="ECO:0000313" key="10">
    <source>
        <dbReference type="Proteomes" id="UP001157418"/>
    </source>
</evidence>
<dbReference type="InterPro" id="IPR024882">
    <property type="entry name" value="NUP58/p45/49"/>
</dbReference>
<evidence type="ECO:0000256" key="5">
    <source>
        <dbReference type="ARBA" id="ARBA00023010"/>
    </source>
</evidence>
<organism evidence="9 10">
    <name type="scientific">Lactuca virosa</name>
    <dbReference type="NCBI Taxonomy" id="75947"/>
    <lineage>
        <taxon>Eukaryota</taxon>
        <taxon>Viridiplantae</taxon>
        <taxon>Streptophyta</taxon>
        <taxon>Embryophyta</taxon>
        <taxon>Tracheophyta</taxon>
        <taxon>Spermatophyta</taxon>
        <taxon>Magnoliopsida</taxon>
        <taxon>eudicotyledons</taxon>
        <taxon>Gunneridae</taxon>
        <taxon>Pentapetalae</taxon>
        <taxon>asterids</taxon>
        <taxon>campanulids</taxon>
        <taxon>Asterales</taxon>
        <taxon>Asteraceae</taxon>
        <taxon>Cichorioideae</taxon>
        <taxon>Cichorieae</taxon>
        <taxon>Lactucinae</taxon>
        <taxon>Lactuca</taxon>
    </lineage>
</organism>
<evidence type="ECO:0000256" key="7">
    <source>
        <dbReference type="ARBA" id="ARBA00023242"/>
    </source>
</evidence>
<evidence type="ECO:0000313" key="9">
    <source>
        <dbReference type="EMBL" id="CAH1420824.1"/>
    </source>
</evidence>
<dbReference type="GO" id="GO:0008139">
    <property type="term" value="F:nuclear localization sequence binding"/>
    <property type="evidence" value="ECO:0007669"/>
    <property type="project" value="InterPro"/>
</dbReference>
<evidence type="ECO:0000256" key="8">
    <source>
        <dbReference type="SAM" id="MobiDB-lite"/>
    </source>
</evidence>
<keyword evidence="5" id="KW-0811">Translocation</keyword>
<dbReference type="Proteomes" id="UP001157418">
    <property type="component" value="Unassembled WGS sequence"/>
</dbReference>
<keyword evidence="7" id="KW-0539">Nucleus</keyword>
<keyword evidence="4" id="KW-0653">Protein transport</keyword>
<dbReference type="PANTHER" id="PTHR13437:SF2">
    <property type="entry name" value="NUCLEOPORIN P58_P45"/>
    <property type="match status" value="1"/>
</dbReference>
<keyword evidence="2" id="KW-0813">Transport</keyword>
<evidence type="ECO:0000256" key="1">
    <source>
        <dbReference type="ARBA" id="ARBA00004567"/>
    </source>
</evidence>
<accession>A0AAU9M425</accession>
<dbReference type="GO" id="GO:0017056">
    <property type="term" value="F:structural constituent of nuclear pore"/>
    <property type="evidence" value="ECO:0007669"/>
    <property type="project" value="InterPro"/>
</dbReference>
<gene>
    <name evidence="9" type="ORF">LVIROSA_LOCUS8262</name>
</gene>
<evidence type="ECO:0000256" key="6">
    <source>
        <dbReference type="ARBA" id="ARBA00023132"/>
    </source>
</evidence>
<evidence type="ECO:0000256" key="2">
    <source>
        <dbReference type="ARBA" id="ARBA00022448"/>
    </source>
</evidence>
<protein>
    <submittedName>
        <fullName evidence="9">Uncharacterized protein</fullName>
    </submittedName>
</protein>
<evidence type="ECO:0000256" key="3">
    <source>
        <dbReference type="ARBA" id="ARBA00022816"/>
    </source>
</evidence>
<feature type="region of interest" description="Disordered" evidence="8">
    <location>
        <begin position="118"/>
        <end position="151"/>
    </location>
</feature>
<evidence type="ECO:0000256" key="4">
    <source>
        <dbReference type="ARBA" id="ARBA00022927"/>
    </source>
</evidence>
<dbReference type="GO" id="GO:0005643">
    <property type="term" value="C:nuclear pore"/>
    <property type="evidence" value="ECO:0007669"/>
    <property type="project" value="UniProtKB-SubCell"/>
</dbReference>